<dbReference type="RefSeq" id="WP_301134364.1">
    <property type="nucleotide sequence ID" value="NZ_JAUHPW010000007.1"/>
</dbReference>
<dbReference type="EMBL" id="JAUHPW010000007">
    <property type="protein sequence ID" value="MDN4476285.1"/>
    <property type="molecule type" value="Genomic_DNA"/>
</dbReference>
<name>A0ABT8GAW3_9MICO</name>
<comment type="caution">
    <text evidence="2">The sequence shown here is derived from an EMBL/GenBank/DDBJ whole genome shotgun (WGS) entry which is preliminary data.</text>
</comment>
<gene>
    <name evidence="2" type="ORF">QQX09_10500</name>
</gene>
<evidence type="ECO:0000313" key="3">
    <source>
        <dbReference type="Proteomes" id="UP001172728"/>
    </source>
</evidence>
<dbReference type="InterPro" id="IPR036754">
    <property type="entry name" value="YbaK/aa-tRNA-synt-asso_dom_sf"/>
</dbReference>
<dbReference type="Proteomes" id="UP001172728">
    <property type="component" value="Unassembled WGS sequence"/>
</dbReference>
<sequence length="158" mass="16214">MHPSSARIMDLLGAHGLHSQVRTLTDSTRTAAEAAAALDCEVGAIASSLVFLADGAPILVLTSGSHRVDTDLLARQIGATVISRADAATVRGATGQPIGGVAPVGHTRPIPTYIDVELKKHGELWAAAGTPHSVFEIAYEDLLSLTGATEVSVELTAG</sequence>
<protein>
    <submittedName>
        <fullName evidence="2">YbaK/EbsC family protein</fullName>
    </submittedName>
</protein>
<dbReference type="CDD" id="cd04333">
    <property type="entry name" value="ProX_deacylase"/>
    <property type="match status" value="1"/>
</dbReference>
<dbReference type="Pfam" id="PF04073">
    <property type="entry name" value="tRNA_edit"/>
    <property type="match status" value="1"/>
</dbReference>
<reference evidence="2" key="1">
    <citation type="submission" date="2023-06" db="EMBL/GenBank/DDBJ databases">
        <title>Sysu t00192.</title>
        <authorList>
            <person name="Gao L."/>
            <person name="Fang B.-Z."/>
            <person name="Li W.-J."/>
        </authorList>
    </citation>
    <scope>NUCLEOTIDE SEQUENCE</scope>
    <source>
        <strain evidence="2">SYSU T00192</strain>
    </source>
</reference>
<dbReference type="SUPFAM" id="SSF55826">
    <property type="entry name" value="YbaK/ProRS associated domain"/>
    <property type="match status" value="1"/>
</dbReference>
<accession>A0ABT8GAW3</accession>
<proteinExistence type="predicted"/>
<dbReference type="PANTHER" id="PTHR30411">
    <property type="entry name" value="CYTOPLASMIC PROTEIN"/>
    <property type="match status" value="1"/>
</dbReference>
<dbReference type="Gene3D" id="3.90.960.10">
    <property type="entry name" value="YbaK/aminoacyl-tRNA synthetase-associated domain"/>
    <property type="match status" value="1"/>
</dbReference>
<evidence type="ECO:0000313" key="2">
    <source>
        <dbReference type="EMBL" id="MDN4476285.1"/>
    </source>
</evidence>
<keyword evidence="3" id="KW-1185">Reference proteome</keyword>
<dbReference type="InterPro" id="IPR007214">
    <property type="entry name" value="YbaK/aa-tRNA-synth-assoc-dom"/>
</dbReference>
<feature type="domain" description="YbaK/aminoacyl-tRNA synthetase-associated" evidence="1">
    <location>
        <begin position="26"/>
        <end position="144"/>
    </location>
</feature>
<evidence type="ECO:0000259" key="1">
    <source>
        <dbReference type="Pfam" id="PF04073"/>
    </source>
</evidence>
<dbReference type="PANTHER" id="PTHR30411:SF1">
    <property type="entry name" value="CYTOPLASMIC PROTEIN"/>
    <property type="match status" value="1"/>
</dbReference>
<organism evidence="2 3">
    <name type="scientific">Demequina litoralis</name>
    <dbReference type="NCBI Taxonomy" id="3051660"/>
    <lineage>
        <taxon>Bacteria</taxon>
        <taxon>Bacillati</taxon>
        <taxon>Actinomycetota</taxon>
        <taxon>Actinomycetes</taxon>
        <taxon>Micrococcales</taxon>
        <taxon>Demequinaceae</taxon>
        <taxon>Demequina</taxon>
    </lineage>
</organism>